<reference evidence="2" key="1">
    <citation type="journal article" date="2014" name="Nucleic Acids Res.">
        <title>The evolutionary dynamics of variant antigen genes in Babesia reveal a history of genomic innovation underlying host-parasite interaction.</title>
        <authorList>
            <person name="Jackson A.P."/>
            <person name="Otto T.D."/>
            <person name="Darby A."/>
            <person name="Ramaprasad A."/>
            <person name="Xia D."/>
            <person name="Echaide I.E."/>
            <person name="Farber M."/>
            <person name="Gahlot S."/>
            <person name="Gamble J."/>
            <person name="Gupta D."/>
            <person name="Gupta Y."/>
            <person name="Jackson L."/>
            <person name="Malandrin L."/>
            <person name="Malas T.B."/>
            <person name="Moussa E."/>
            <person name="Nair M."/>
            <person name="Reid A.J."/>
            <person name="Sanders M."/>
            <person name="Sharma J."/>
            <person name="Tracey A."/>
            <person name="Quail M.A."/>
            <person name="Weir W."/>
            <person name="Wastling J.M."/>
            <person name="Hall N."/>
            <person name="Willadsen P."/>
            <person name="Lingelbach K."/>
            <person name="Shiels B."/>
            <person name="Tait A."/>
            <person name="Berriman M."/>
            <person name="Allred D.R."/>
            <person name="Pain A."/>
        </authorList>
    </citation>
    <scope>NUCLEOTIDE SEQUENCE [LARGE SCALE GENOMIC DNA]</scope>
    <source>
        <strain evidence="2">Bond</strain>
    </source>
</reference>
<name>A0A061D841_BABBI</name>
<organism evidence="1 2">
    <name type="scientific">Babesia bigemina</name>
    <dbReference type="NCBI Taxonomy" id="5866"/>
    <lineage>
        <taxon>Eukaryota</taxon>
        <taxon>Sar</taxon>
        <taxon>Alveolata</taxon>
        <taxon>Apicomplexa</taxon>
        <taxon>Aconoidasida</taxon>
        <taxon>Piroplasmida</taxon>
        <taxon>Babesiidae</taxon>
        <taxon>Babesia</taxon>
    </lineage>
</organism>
<sequence>MKTAEAIPAGQRLEELSQEHDLSSLPLCRTLLPGDSAALSYCLNGSTCRIGTGQGGYAQVVCDCSEIATSDYFFAGPQCATKVARMYRIQQARNLDSTVQVVNTSFFEDVLGMNQWKNDVNSSATDQISELIAANTSAGVSTPISARSREYSAILSRVARITATFSDTNMLTRLCSEPSYTWDKVPQLCLLTSALASSERSVFNSAR</sequence>
<dbReference type="VEuPathDB" id="PiroplasmaDB:BBBOND_0306120"/>
<keyword evidence="2" id="KW-1185">Reference proteome</keyword>
<dbReference type="EMBL" id="LK391709">
    <property type="protein sequence ID" value="CDR96708.1"/>
    <property type="molecule type" value="Genomic_DNA"/>
</dbReference>
<protein>
    <submittedName>
        <fullName evidence="1">Uncharacterized protein</fullName>
    </submittedName>
</protein>
<gene>
    <name evidence="1" type="ORF">BBBOND_0306120</name>
</gene>
<dbReference type="RefSeq" id="XP_012768894.1">
    <property type="nucleotide sequence ID" value="XM_012913440.1"/>
</dbReference>
<dbReference type="KEGG" id="bbig:BBBOND_0306120"/>
<accession>A0A061D841</accession>
<dbReference type="OrthoDB" id="365216at2759"/>
<evidence type="ECO:0000313" key="2">
    <source>
        <dbReference type="Proteomes" id="UP000033188"/>
    </source>
</evidence>
<proteinExistence type="predicted"/>
<dbReference type="GeneID" id="24565249"/>
<dbReference type="AlphaFoldDB" id="A0A061D841"/>
<evidence type="ECO:0000313" key="1">
    <source>
        <dbReference type="EMBL" id="CDR96708.1"/>
    </source>
</evidence>
<dbReference type="Proteomes" id="UP000033188">
    <property type="component" value="Chromosome 3"/>
</dbReference>